<evidence type="ECO:0000256" key="4">
    <source>
        <dbReference type="HAMAP-Rule" id="MF_01925"/>
    </source>
</evidence>
<name>A0A1H6F6Q0_9GAMM</name>
<dbReference type="SUPFAM" id="SSF48179">
    <property type="entry name" value="6-phosphogluconate dehydrogenase C-terminal domain-like"/>
    <property type="match status" value="1"/>
</dbReference>
<dbReference type="InterPro" id="IPR028939">
    <property type="entry name" value="P5C_Rdtase_cat_N"/>
</dbReference>
<evidence type="ECO:0000256" key="3">
    <source>
        <dbReference type="ARBA" id="ARBA00023002"/>
    </source>
</evidence>
<dbReference type="EC" id="1.5.1.2" evidence="4 5"/>
<evidence type="ECO:0000259" key="9">
    <source>
        <dbReference type="Pfam" id="PF14748"/>
    </source>
</evidence>
<evidence type="ECO:0000256" key="1">
    <source>
        <dbReference type="ARBA" id="ARBA00005525"/>
    </source>
</evidence>
<dbReference type="InterPro" id="IPR008927">
    <property type="entry name" value="6-PGluconate_DH-like_C_sf"/>
</dbReference>
<dbReference type="GO" id="GO:0055129">
    <property type="term" value="P:L-proline biosynthetic process"/>
    <property type="evidence" value="ECO:0007669"/>
    <property type="project" value="UniProtKB-UniRule"/>
</dbReference>
<dbReference type="UniPathway" id="UPA00098">
    <property type="reaction ID" value="UER00361"/>
</dbReference>
<evidence type="ECO:0000256" key="5">
    <source>
        <dbReference type="NCBIfam" id="TIGR00112"/>
    </source>
</evidence>
<evidence type="ECO:0000256" key="7">
    <source>
        <dbReference type="RuleBase" id="RU003903"/>
    </source>
</evidence>
<sequence>MMPVPALMTMDLKKMNTKTITFIGGGNMSRSLIGGLLENGMSAEHIRVADINPQPLANHYPVRIFTDNVQALAGSDVVVLAVKPQMMKSVCQEIASHIPHPVPTLISIAAGVRITDLQHWLGDDLPIVRVMPNTPALVQSGASALFAAEAVSQVQHELAESIMRAVGMTVWLDNEEQMNTVTALSGSGPAYFFLVMEMLENAAVKQGLPVDTARLLTLQTAFGAAKMALESQEDAASLRARVTSKGGTTEQAINALQNGGLQSLLDEAVSAAKQRSIDLAEELGEQA</sequence>
<dbReference type="NCBIfam" id="TIGR00112">
    <property type="entry name" value="proC"/>
    <property type="match status" value="1"/>
</dbReference>
<dbReference type="Pfam" id="PF03807">
    <property type="entry name" value="F420_oxidored"/>
    <property type="match status" value="1"/>
</dbReference>
<dbReference type="InterPro" id="IPR053790">
    <property type="entry name" value="P5CR-like_CS"/>
</dbReference>
<dbReference type="PROSITE" id="PS00521">
    <property type="entry name" value="P5CR"/>
    <property type="match status" value="1"/>
</dbReference>
<dbReference type="Gene3D" id="1.10.3730.10">
    <property type="entry name" value="ProC C-terminal domain-like"/>
    <property type="match status" value="1"/>
</dbReference>
<dbReference type="PANTHER" id="PTHR11645">
    <property type="entry name" value="PYRROLINE-5-CARBOXYLATE REDUCTASE"/>
    <property type="match status" value="1"/>
</dbReference>
<evidence type="ECO:0000256" key="2">
    <source>
        <dbReference type="ARBA" id="ARBA00022857"/>
    </source>
</evidence>
<keyword evidence="4 7" id="KW-0028">Amino-acid biosynthesis</keyword>
<feature type="binding site" evidence="6">
    <location>
        <begin position="81"/>
        <end position="84"/>
    </location>
    <ligand>
        <name>NADP(+)</name>
        <dbReference type="ChEBI" id="CHEBI:58349"/>
    </ligand>
</feature>
<protein>
    <recommendedName>
        <fullName evidence="4 5">Pyrroline-5-carboxylate reductase</fullName>
        <shortName evidence="4">P5C reductase</shortName>
        <shortName evidence="4">P5CR</shortName>
        <ecNumber evidence="4 5">1.5.1.2</ecNumber>
    </recommendedName>
    <alternativeName>
        <fullName evidence="4">PCA reductase</fullName>
    </alternativeName>
</protein>
<dbReference type="SUPFAM" id="SSF51735">
    <property type="entry name" value="NAD(P)-binding Rossmann-fold domains"/>
    <property type="match status" value="1"/>
</dbReference>
<gene>
    <name evidence="4 10" type="primary">proC</name>
    <name evidence="10" type="ORF">MBHS_01056</name>
</gene>
<evidence type="ECO:0000313" key="11">
    <source>
        <dbReference type="Proteomes" id="UP000236724"/>
    </source>
</evidence>
<feature type="binding site" evidence="6">
    <location>
        <position position="68"/>
    </location>
    <ligand>
        <name>NADPH</name>
        <dbReference type="ChEBI" id="CHEBI:57783"/>
    </ligand>
</feature>
<reference evidence="10 11" key="1">
    <citation type="submission" date="2016-10" db="EMBL/GenBank/DDBJ databases">
        <authorList>
            <person name="de Groot N.N."/>
        </authorList>
    </citation>
    <scope>NUCLEOTIDE SEQUENCE [LARGE SCALE GENOMIC DNA]</scope>
    <source>
        <strain evidence="10">MBHS1</strain>
    </source>
</reference>
<keyword evidence="11" id="KW-1185">Reference proteome</keyword>
<dbReference type="AlphaFoldDB" id="A0A1H6F6Q0"/>
<feature type="domain" description="Pyrroline-5-carboxylate reductase catalytic N-terminal" evidence="8">
    <location>
        <begin position="19"/>
        <end position="111"/>
    </location>
</feature>
<dbReference type="FunFam" id="1.10.3730.10:FF:000001">
    <property type="entry name" value="Pyrroline-5-carboxylate reductase"/>
    <property type="match status" value="1"/>
</dbReference>
<accession>A0A1H6F6Q0</accession>
<comment type="similarity">
    <text evidence="1 4 7">Belongs to the pyrroline-5-carboxylate reductase family.</text>
</comment>
<comment type="subcellular location">
    <subcellularLocation>
        <location evidence="4">Cytoplasm</location>
    </subcellularLocation>
</comment>
<dbReference type="InterPro" id="IPR029036">
    <property type="entry name" value="P5CR_dimer"/>
</dbReference>
<feature type="binding site" evidence="6">
    <location>
        <begin position="23"/>
        <end position="28"/>
    </location>
    <ligand>
        <name>NADP(+)</name>
        <dbReference type="ChEBI" id="CHEBI:58349"/>
    </ligand>
</feature>
<comment type="function">
    <text evidence="4">Catalyzes the reduction of 1-pyrroline-5-carboxylate (PCA) to L-proline.</text>
</comment>
<keyword evidence="3 4" id="KW-0560">Oxidoreductase</keyword>
<comment type="catalytic activity">
    <reaction evidence="4 7">
        <text>L-proline + NADP(+) = (S)-1-pyrroline-5-carboxylate + NADPH + 2 H(+)</text>
        <dbReference type="Rhea" id="RHEA:14109"/>
        <dbReference type="ChEBI" id="CHEBI:15378"/>
        <dbReference type="ChEBI" id="CHEBI:17388"/>
        <dbReference type="ChEBI" id="CHEBI:57783"/>
        <dbReference type="ChEBI" id="CHEBI:58349"/>
        <dbReference type="ChEBI" id="CHEBI:60039"/>
        <dbReference type="EC" id="1.5.1.2"/>
    </reaction>
</comment>
<dbReference type="GO" id="GO:0004735">
    <property type="term" value="F:pyrroline-5-carboxylate reductase activity"/>
    <property type="evidence" value="ECO:0007669"/>
    <property type="project" value="UniProtKB-UniRule"/>
</dbReference>
<dbReference type="InterPro" id="IPR036291">
    <property type="entry name" value="NAD(P)-bd_dom_sf"/>
</dbReference>
<dbReference type="Gene3D" id="3.40.50.720">
    <property type="entry name" value="NAD(P)-binding Rossmann-like Domain"/>
    <property type="match status" value="1"/>
</dbReference>
<evidence type="ECO:0000259" key="8">
    <source>
        <dbReference type="Pfam" id="PF03807"/>
    </source>
</evidence>
<proteinExistence type="inferred from homology"/>
<feature type="domain" description="Pyrroline-5-carboxylate reductase dimerisation" evidence="9">
    <location>
        <begin position="175"/>
        <end position="277"/>
    </location>
</feature>
<dbReference type="Pfam" id="PF14748">
    <property type="entry name" value="P5CR_dimer"/>
    <property type="match status" value="1"/>
</dbReference>
<dbReference type="GO" id="GO:0005737">
    <property type="term" value="C:cytoplasm"/>
    <property type="evidence" value="ECO:0007669"/>
    <property type="project" value="UniProtKB-SubCell"/>
</dbReference>
<dbReference type="InterPro" id="IPR000304">
    <property type="entry name" value="Pyrroline-COOH_reductase"/>
</dbReference>
<dbReference type="PANTHER" id="PTHR11645:SF0">
    <property type="entry name" value="PYRROLINE-5-CARBOXYLATE REDUCTASE 3"/>
    <property type="match status" value="1"/>
</dbReference>
<keyword evidence="4 7" id="KW-0641">Proline biosynthesis</keyword>
<keyword evidence="4" id="KW-0963">Cytoplasm</keyword>
<dbReference type="PIRSF" id="PIRSF000193">
    <property type="entry name" value="Pyrrol-5-carb_rd"/>
    <property type="match status" value="1"/>
</dbReference>
<dbReference type="EMBL" id="FMSV02000171">
    <property type="protein sequence ID" value="SEH05203.1"/>
    <property type="molecule type" value="Genomic_DNA"/>
</dbReference>
<dbReference type="HAMAP" id="MF_01925">
    <property type="entry name" value="P5C_reductase"/>
    <property type="match status" value="1"/>
</dbReference>
<comment type="catalytic activity">
    <reaction evidence="4">
        <text>L-proline + NAD(+) = (S)-1-pyrroline-5-carboxylate + NADH + 2 H(+)</text>
        <dbReference type="Rhea" id="RHEA:14105"/>
        <dbReference type="ChEBI" id="CHEBI:15378"/>
        <dbReference type="ChEBI" id="CHEBI:17388"/>
        <dbReference type="ChEBI" id="CHEBI:57540"/>
        <dbReference type="ChEBI" id="CHEBI:57945"/>
        <dbReference type="ChEBI" id="CHEBI:60039"/>
        <dbReference type="EC" id="1.5.1.2"/>
    </reaction>
</comment>
<evidence type="ECO:0000256" key="6">
    <source>
        <dbReference type="PIRSR" id="PIRSR000193-1"/>
    </source>
</evidence>
<dbReference type="RefSeq" id="WP_286019073.1">
    <property type="nucleotide sequence ID" value="NZ_FMSV02000171.1"/>
</dbReference>
<keyword evidence="2 4" id="KW-0521">NADP</keyword>
<evidence type="ECO:0000313" key="10">
    <source>
        <dbReference type="EMBL" id="SEH05203.1"/>
    </source>
</evidence>
<organism evidence="10 11">
    <name type="scientific">Candidatus Venteria ishoeyi</name>
    <dbReference type="NCBI Taxonomy" id="1899563"/>
    <lineage>
        <taxon>Bacteria</taxon>
        <taxon>Pseudomonadati</taxon>
        <taxon>Pseudomonadota</taxon>
        <taxon>Gammaproteobacteria</taxon>
        <taxon>Thiotrichales</taxon>
        <taxon>Thiotrichaceae</taxon>
        <taxon>Venteria</taxon>
    </lineage>
</organism>
<comment type="pathway">
    <text evidence="4 7">Amino-acid biosynthesis; L-proline biosynthesis; L-proline from L-glutamate 5-semialdehyde: step 1/1.</text>
</comment>
<dbReference type="Proteomes" id="UP000236724">
    <property type="component" value="Unassembled WGS sequence"/>
</dbReference>